<protein>
    <recommendedName>
        <fullName evidence="2">chitinase</fullName>
        <ecNumber evidence="2">3.2.1.14</ecNumber>
    </recommendedName>
</protein>
<evidence type="ECO:0000313" key="6">
    <source>
        <dbReference type="EMBL" id="EEN64271.1"/>
    </source>
</evidence>
<keyword evidence="4" id="KW-0175">Coiled coil</keyword>
<dbReference type="AlphaFoldDB" id="C3Y5M4"/>
<feature type="coiled-coil region" evidence="4">
    <location>
        <begin position="53"/>
        <end position="108"/>
    </location>
</feature>
<sequence length="834" mass="91718">MKQVAQYTFLTLSGINYTLRCPEGQVWDRWLHHCRLADISKCCRGDGCLESGEVVAEEVVAGLSRRVESLERENERPNQLMEQVAAENIQLRNELELLKAKVDSLDGRLVPGLDVPLPTAVFAVRVVSAGFDDSAAEGGCAEVWVAGHQQALNRRGINVVIVEETSGQTEDSQRFDTYGDPEAGVKLRDYLRAVTTGRVVLIAVKDEGSKYAADAMEELRNVGTTLPTMGYRESWAIIGKKGSKTSWFVEDRRQRINYTLRCPEGQVWDRWLHHCRLADISKCCRGDGCLESGEVVAEEVVAGLSRRVESLERENERPNQLMEQVAAENIQLRNELELLKAKVDSLDGRLVPGLDIPLPTAVFAVRVVSAGFDDSAAEGGCAEVWVGGHQQALNRRGINVVIVEEISGQTEDSQRFDTYGDPEAGVKLRDYLRAVTTGRVVLIAVKDEGSKYAADAMEELRNVGTTLPTMGYRESWAIIGKKGSKTSWFVEDRRQSSNWNWVHALFITSNCFPCEGRADGVFADLEDCTVYHLCHGGRDYQIRCPDGYFWNDDVHSCRLADIAQCCSGQGVCEATSYAEDVTLLAGRVQTLESDSADVQGQVSSLTTENTALRTQLTSLKDRTNNLTVENVALRTELTSQQGQVSSLTADNVALRTQLTSLQVTAADLQGQLDNISTVPIVPRTTISAKVISAGFDDPGYLGGRGEVWVDGVQYAMNGRGYNLVTVNERTGQMEDSVRFDTYGDPAAGVSLRDFLRGLPNGRIVLIAVHDEGSRYSGDAMAELNSLGAFSPDIAHRTSWAMISKKGSKTSWFVEDERDRYAGPTVIEAEIPLSI</sequence>
<proteinExistence type="predicted"/>
<dbReference type="PANTHER" id="PTHR15535">
    <property type="entry name" value="TRANSMEMBRANE PROTEIN 2-RELATED"/>
    <property type="match status" value="1"/>
</dbReference>
<gene>
    <name evidence="6" type="ORF">BRAFLDRAFT_87939</name>
</gene>
<dbReference type="SUPFAM" id="SSF57625">
    <property type="entry name" value="Invertebrate chitin-binding proteins"/>
    <property type="match status" value="1"/>
</dbReference>
<comment type="catalytic activity">
    <reaction evidence="1">
        <text>Random endo-hydrolysis of N-acetyl-beta-D-glucosaminide (1-&gt;4)-beta-linkages in chitin and chitodextrins.</text>
        <dbReference type="EC" id="3.2.1.14"/>
    </reaction>
</comment>
<dbReference type="Pfam" id="PF15711">
    <property type="entry name" value="ILEI"/>
    <property type="match status" value="3"/>
</dbReference>
<evidence type="ECO:0000256" key="2">
    <source>
        <dbReference type="ARBA" id="ARBA00012729"/>
    </source>
</evidence>
<keyword evidence="3" id="KW-0119">Carbohydrate metabolism</keyword>
<dbReference type="InParanoid" id="C3Y5M4"/>
<evidence type="ECO:0000256" key="3">
    <source>
        <dbReference type="ARBA" id="ARBA00023024"/>
    </source>
</evidence>
<dbReference type="Gene3D" id="2.170.140.10">
    <property type="entry name" value="Chitin binding domain"/>
    <property type="match status" value="1"/>
</dbReference>
<organism>
    <name type="scientific">Branchiostoma floridae</name>
    <name type="common">Florida lancelet</name>
    <name type="synonym">Amphioxus</name>
    <dbReference type="NCBI Taxonomy" id="7739"/>
    <lineage>
        <taxon>Eukaryota</taxon>
        <taxon>Metazoa</taxon>
        <taxon>Chordata</taxon>
        <taxon>Cephalochordata</taxon>
        <taxon>Leptocardii</taxon>
        <taxon>Amphioxiformes</taxon>
        <taxon>Branchiostomatidae</taxon>
        <taxon>Branchiostoma</taxon>
    </lineage>
</organism>
<dbReference type="InterPro" id="IPR039477">
    <property type="entry name" value="ILEI/PANDER_dom"/>
</dbReference>
<dbReference type="GO" id="GO:0005576">
    <property type="term" value="C:extracellular region"/>
    <property type="evidence" value="ECO:0007669"/>
    <property type="project" value="InterPro"/>
</dbReference>
<name>C3Y5M4_BRAFL</name>
<evidence type="ECO:0000259" key="5">
    <source>
        <dbReference type="PROSITE" id="PS50940"/>
    </source>
</evidence>
<dbReference type="InterPro" id="IPR002557">
    <property type="entry name" value="Chitin-bd_dom"/>
</dbReference>
<dbReference type="GO" id="GO:0008843">
    <property type="term" value="F:endochitinase activity"/>
    <property type="evidence" value="ECO:0007669"/>
    <property type="project" value="UniProtKB-EC"/>
</dbReference>
<dbReference type="GO" id="GO:0006032">
    <property type="term" value="P:chitin catabolic process"/>
    <property type="evidence" value="ECO:0007669"/>
    <property type="project" value="UniProtKB-KW"/>
</dbReference>
<dbReference type="Pfam" id="PF01607">
    <property type="entry name" value="CBM_14"/>
    <property type="match status" value="1"/>
</dbReference>
<accession>C3Y5M4</accession>
<keyword evidence="3" id="KW-0624">Polysaccharide degradation</keyword>
<dbReference type="GO" id="GO:0008061">
    <property type="term" value="F:chitin binding"/>
    <property type="evidence" value="ECO:0007669"/>
    <property type="project" value="InterPro"/>
</dbReference>
<dbReference type="InterPro" id="IPR052252">
    <property type="entry name" value="CEMIP/CEMIP2"/>
</dbReference>
<reference evidence="6" key="1">
    <citation type="journal article" date="2008" name="Nature">
        <title>The amphioxus genome and the evolution of the chordate karyotype.</title>
        <authorList>
            <consortium name="US DOE Joint Genome Institute (JGI-PGF)"/>
            <person name="Putnam N.H."/>
            <person name="Butts T."/>
            <person name="Ferrier D.E.K."/>
            <person name="Furlong R.F."/>
            <person name="Hellsten U."/>
            <person name="Kawashima T."/>
            <person name="Robinson-Rechavi M."/>
            <person name="Shoguchi E."/>
            <person name="Terry A."/>
            <person name="Yu J.-K."/>
            <person name="Benito-Gutierrez E.L."/>
            <person name="Dubchak I."/>
            <person name="Garcia-Fernandez J."/>
            <person name="Gibson-Brown J.J."/>
            <person name="Grigoriev I.V."/>
            <person name="Horton A.C."/>
            <person name="de Jong P.J."/>
            <person name="Jurka J."/>
            <person name="Kapitonov V.V."/>
            <person name="Kohara Y."/>
            <person name="Kuroki Y."/>
            <person name="Lindquist E."/>
            <person name="Lucas S."/>
            <person name="Osoegawa K."/>
            <person name="Pennacchio L.A."/>
            <person name="Salamov A.A."/>
            <person name="Satou Y."/>
            <person name="Sauka-Spengler T."/>
            <person name="Schmutz J."/>
            <person name="Shin-I T."/>
            <person name="Toyoda A."/>
            <person name="Bronner-Fraser M."/>
            <person name="Fujiyama A."/>
            <person name="Holland L.Z."/>
            <person name="Holland P.W.H."/>
            <person name="Satoh N."/>
            <person name="Rokhsar D.S."/>
        </authorList>
    </citation>
    <scope>NUCLEOTIDE SEQUENCE [LARGE SCALE GENOMIC DNA]</scope>
    <source>
        <strain evidence="6">S238N-H82</strain>
        <tissue evidence="6">Testes</tissue>
    </source>
</reference>
<feature type="domain" description="Chitin-binding type-2" evidence="5">
    <location>
        <begin position="511"/>
        <end position="565"/>
    </location>
</feature>
<keyword evidence="3" id="KW-0146">Chitin degradation</keyword>
<dbReference type="PROSITE" id="PS52031">
    <property type="entry name" value="GG_LECTIN"/>
    <property type="match status" value="3"/>
</dbReference>
<feature type="coiled-coil region" evidence="4">
    <location>
        <begin position="294"/>
        <end position="349"/>
    </location>
</feature>
<dbReference type="EC" id="3.2.1.14" evidence="2"/>
<evidence type="ECO:0000256" key="4">
    <source>
        <dbReference type="SAM" id="Coils"/>
    </source>
</evidence>
<evidence type="ECO:0000256" key="1">
    <source>
        <dbReference type="ARBA" id="ARBA00000822"/>
    </source>
</evidence>
<dbReference type="PROSITE" id="PS50940">
    <property type="entry name" value="CHIT_BIND_II"/>
    <property type="match status" value="1"/>
</dbReference>
<dbReference type="PANTHER" id="PTHR15535:SF17">
    <property type="entry name" value="TRANSMEMBRANE PROTEIN"/>
    <property type="match status" value="1"/>
</dbReference>
<dbReference type="InterPro" id="IPR036508">
    <property type="entry name" value="Chitin-bd_dom_sf"/>
</dbReference>
<dbReference type="Gene3D" id="1.10.287.1490">
    <property type="match status" value="1"/>
</dbReference>
<dbReference type="eggNOG" id="ENOG502SZ29">
    <property type="taxonomic scope" value="Eukaryota"/>
</dbReference>
<dbReference type="EMBL" id="GG666487">
    <property type="protein sequence ID" value="EEN64271.1"/>
    <property type="molecule type" value="Genomic_DNA"/>
</dbReference>
<dbReference type="SMART" id="SM00494">
    <property type="entry name" value="ChtBD2"/>
    <property type="match status" value="1"/>
</dbReference>